<feature type="transmembrane region" description="Helical" evidence="1">
    <location>
        <begin position="336"/>
        <end position="356"/>
    </location>
</feature>
<feature type="transmembrane region" description="Helical" evidence="1">
    <location>
        <begin position="12"/>
        <end position="30"/>
    </location>
</feature>
<organism evidence="3 4">
    <name type="scientific">Desulfofundulus kuznetsovii (strain DSM 6115 / VKM B-1805 / 17)</name>
    <name type="common">Desulfotomaculum kuznetsovii</name>
    <dbReference type="NCBI Taxonomy" id="760568"/>
    <lineage>
        <taxon>Bacteria</taxon>
        <taxon>Bacillati</taxon>
        <taxon>Bacillota</taxon>
        <taxon>Clostridia</taxon>
        <taxon>Eubacteriales</taxon>
        <taxon>Peptococcaceae</taxon>
        <taxon>Desulfofundulus</taxon>
    </lineage>
</organism>
<proteinExistence type="predicted"/>
<name>A0AAU8PW90_DESK7</name>
<feature type="transmembrane region" description="Helical" evidence="1">
    <location>
        <begin position="557"/>
        <end position="577"/>
    </location>
</feature>
<evidence type="ECO:0000259" key="2">
    <source>
        <dbReference type="Pfam" id="PF06808"/>
    </source>
</evidence>
<feature type="transmembrane region" description="Helical" evidence="1">
    <location>
        <begin position="98"/>
        <end position="117"/>
    </location>
</feature>
<accession>A0AAU8PW90</accession>
<feature type="transmembrane region" description="Helical" evidence="1">
    <location>
        <begin position="175"/>
        <end position="198"/>
    </location>
</feature>
<gene>
    <name evidence="3" type="ordered locus">Desku_0329</name>
</gene>
<feature type="transmembrane region" description="Helical" evidence="1">
    <location>
        <begin position="485"/>
        <end position="507"/>
    </location>
</feature>
<evidence type="ECO:0000313" key="3">
    <source>
        <dbReference type="EMBL" id="AEG13958.1"/>
    </source>
</evidence>
<dbReference type="InterPro" id="IPR011853">
    <property type="entry name" value="TRAP_DctM-Dct_fused"/>
</dbReference>
<keyword evidence="1" id="KW-1133">Transmembrane helix</keyword>
<evidence type="ECO:0000256" key="1">
    <source>
        <dbReference type="SAM" id="Phobius"/>
    </source>
</evidence>
<feature type="transmembrane region" description="Helical" evidence="1">
    <location>
        <begin position="361"/>
        <end position="379"/>
    </location>
</feature>
<feature type="transmembrane region" description="Helical" evidence="1">
    <location>
        <begin position="295"/>
        <end position="316"/>
    </location>
</feature>
<dbReference type="InterPro" id="IPR010656">
    <property type="entry name" value="DctM"/>
</dbReference>
<feature type="transmembrane region" description="Helical" evidence="1">
    <location>
        <begin position="261"/>
        <end position="283"/>
    </location>
</feature>
<keyword evidence="1" id="KW-0472">Membrane</keyword>
<feature type="domain" description="TRAP C4-dicarboxylate transport system permease DctM subunit" evidence="2">
    <location>
        <begin position="112"/>
        <end position="545"/>
    </location>
</feature>
<evidence type="ECO:0000313" key="4">
    <source>
        <dbReference type="Proteomes" id="UP000009229"/>
    </source>
</evidence>
<dbReference type="NCBIfam" id="TIGR02123">
    <property type="entry name" value="TRAP_fused"/>
    <property type="match status" value="1"/>
</dbReference>
<dbReference type="RefSeq" id="WP_013821473.1">
    <property type="nucleotide sequence ID" value="NC_015573.1"/>
</dbReference>
<feature type="transmembrane region" description="Helical" evidence="1">
    <location>
        <begin position="399"/>
        <end position="418"/>
    </location>
</feature>
<protein>
    <submittedName>
        <fullName evidence="3">TRAP transporter, 4TM/12TM fusion protein</fullName>
    </submittedName>
</protein>
<feature type="transmembrane region" description="Helical" evidence="1">
    <location>
        <begin position="430"/>
        <end position="453"/>
    </location>
</feature>
<reference evidence="4" key="1">
    <citation type="submission" date="2011-05" db="EMBL/GenBank/DDBJ databases">
        <title>Complete sequence of Desulfotomaculum kuznetsovii DSM 6115.</title>
        <authorList>
            <person name="Lucas S."/>
            <person name="Han J."/>
            <person name="Lapidus A."/>
            <person name="Cheng J.-F."/>
            <person name="Goodwin L."/>
            <person name="Pitluck S."/>
            <person name="Peters L."/>
            <person name="Mikhailova N."/>
            <person name="Lu M."/>
            <person name="Saunders E."/>
            <person name="Han C."/>
            <person name="Tapia R."/>
            <person name="Land M."/>
            <person name="Hauser L."/>
            <person name="Kyrpides N."/>
            <person name="Ivanova N."/>
            <person name="Pagani I."/>
            <person name="Nazina T."/>
            <person name="Ivanova A."/>
            <person name="Parshina S."/>
            <person name="Kuever J."/>
            <person name="Muyzer G."/>
            <person name="Plugge C."/>
            <person name="Stams A."/>
            <person name="Woyke T."/>
        </authorList>
    </citation>
    <scope>NUCLEOTIDE SEQUENCE [LARGE SCALE GENOMIC DNA]</scope>
    <source>
        <strain evidence="4">DSM 6115 / VKM B-1805 / 17</strain>
    </source>
</reference>
<feature type="transmembrane region" description="Helical" evidence="1">
    <location>
        <begin position="68"/>
        <end position="86"/>
    </location>
</feature>
<feature type="transmembrane region" description="Helical" evidence="1">
    <location>
        <begin position="459"/>
        <end position="478"/>
    </location>
</feature>
<dbReference type="Proteomes" id="UP000009229">
    <property type="component" value="Chromosome"/>
</dbReference>
<feature type="transmembrane region" description="Helical" evidence="1">
    <location>
        <begin position="589"/>
        <end position="615"/>
    </location>
</feature>
<dbReference type="EMBL" id="CP002770">
    <property type="protein sequence ID" value="AEG13958.1"/>
    <property type="molecule type" value="Genomic_DNA"/>
</dbReference>
<dbReference type="AlphaFoldDB" id="A0AAU8PW90"/>
<feature type="transmembrane region" description="Helical" evidence="1">
    <location>
        <begin position="124"/>
        <end position="141"/>
    </location>
</feature>
<sequence length="642" mass="69937">MNRNLTGQAGKIVDFFGAILALFALQIIVLGPTLGYGKSLAIFMLLALPLTFFIYAGGKSSFMTKINVVDIILAVFSLVSMGYLVVYSDYILTRVEYVSPLTTADYIMGIIAIIAVLEATRRAIGLPMAIISLLLFAYASFGKFLPPPFGHAGFSLDWIIDTMYLTSRGIFGNPLWVVITLAFPFIFYGIILEQMGVLKSFLDFANRLFGKSPGAPAKTSVVAGTFMGMASGMPMSTTYLIGFPTIPEMIRVGYPPRTAGAIAAVVGTAAQLMPPMLGVAAFIVAQYMGVPYIKVCQYTLLPAVLFYAVFFLTIHFETMRLGIKAVEIPAVSYKQIMLGGFYIFLITMAILLYFLLKFYPVGLAAFYACLAALLLGVLRKNNRLNPKSLYTILAKTGRTSVYIAIACAAAGIITGFLVETGLNLKFANMVIAFGQSNLFLALILSAVAILILSMGMPSIPAYITGIAIFGPALMRLGILPEVAHIFCFYYATVYSITPPVAFASYAGAQIAGEDPMRTGLVAVRLGIMTYIIPFIFAYSPAYLLIPEYWNIYEVIRLIIFVIPGLIIFAAGISGYLIKPLERGDRVLALASGLLLLLPFSVLDYLGFALLLCVLFRQGVLGMIFNRRREVDEVKFPPVKNKS</sequence>
<keyword evidence="4" id="KW-1185">Reference proteome</keyword>
<keyword evidence="1" id="KW-0812">Transmembrane</keyword>
<dbReference type="PANTHER" id="PTHR43849">
    <property type="entry name" value="BLL3936 PROTEIN"/>
    <property type="match status" value="1"/>
</dbReference>
<dbReference type="PANTHER" id="PTHR43849:SF2">
    <property type="entry name" value="BLL3936 PROTEIN"/>
    <property type="match status" value="1"/>
</dbReference>
<dbReference type="KEGG" id="dku:Desku_0329"/>
<feature type="transmembrane region" description="Helical" evidence="1">
    <location>
        <begin position="527"/>
        <end position="545"/>
    </location>
</feature>
<feature type="transmembrane region" description="Helical" evidence="1">
    <location>
        <begin position="36"/>
        <end position="56"/>
    </location>
</feature>
<feature type="transmembrane region" description="Helical" evidence="1">
    <location>
        <begin position="219"/>
        <end position="241"/>
    </location>
</feature>
<dbReference type="Pfam" id="PF06808">
    <property type="entry name" value="DctM"/>
    <property type="match status" value="1"/>
</dbReference>